<dbReference type="SUPFAM" id="SSF53335">
    <property type="entry name" value="S-adenosyl-L-methionine-dependent methyltransferases"/>
    <property type="match status" value="1"/>
</dbReference>
<sequence length="272" mass="29375">MYDLVADCRICGSAGLAPVLDLGVQPLANHLRYPSDPAPVPVPLDLRQCTSCWTAQISATVRPDELFGSYLWVTGTSAAARRYSDTFVDRVDDVLSGLDGVPASTPGFVVEVASNDGTFLRRFLERGWRVLGVEPAGNIAEAAVAGGVPTLPEFFGAEIADDLQREHGWADVVVARNVVPHVANIHAVIDGLVTVAGDLGIVVIEVHSAEVILDELHYDSIYHEHLFYFSLETLCGLCERHGLYPFDVFKSPISGGSLAVCFSKRRCPPSSR</sequence>
<gene>
    <name evidence="2" type="ORF">METZ01_LOCUS220653</name>
</gene>
<feature type="domain" description="Methyltransferase putative zinc binding" evidence="1">
    <location>
        <begin position="8"/>
        <end position="67"/>
    </location>
</feature>
<dbReference type="Pfam" id="PF08421">
    <property type="entry name" value="Methyltransf_13"/>
    <property type="match status" value="1"/>
</dbReference>
<evidence type="ECO:0000313" key="2">
    <source>
        <dbReference type="EMBL" id="SVB67799.1"/>
    </source>
</evidence>
<dbReference type="PANTHER" id="PTHR43861:SF5">
    <property type="entry name" value="BLL5978 PROTEIN"/>
    <property type="match status" value="1"/>
</dbReference>
<dbReference type="Pfam" id="PF13489">
    <property type="entry name" value="Methyltransf_23"/>
    <property type="match status" value="1"/>
</dbReference>
<organism evidence="2">
    <name type="scientific">marine metagenome</name>
    <dbReference type="NCBI Taxonomy" id="408172"/>
    <lineage>
        <taxon>unclassified sequences</taxon>
        <taxon>metagenomes</taxon>
        <taxon>ecological metagenomes</taxon>
    </lineage>
</organism>
<dbReference type="InterPro" id="IPR038576">
    <property type="entry name" value="Methyltransf_Zn-bd_dom_put_sf"/>
</dbReference>
<dbReference type="InterPro" id="IPR013630">
    <property type="entry name" value="Methyltransf_Zn-bd_dom_put"/>
</dbReference>
<dbReference type="InterPro" id="IPR029063">
    <property type="entry name" value="SAM-dependent_MTases_sf"/>
</dbReference>
<dbReference type="Gene3D" id="3.40.50.150">
    <property type="entry name" value="Vaccinia Virus protein VP39"/>
    <property type="match status" value="1"/>
</dbReference>
<dbReference type="AlphaFoldDB" id="A0A382FYW0"/>
<name>A0A382FYW0_9ZZZZ</name>
<dbReference type="CDD" id="cd02440">
    <property type="entry name" value="AdoMet_MTases"/>
    <property type="match status" value="1"/>
</dbReference>
<proteinExistence type="predicted"/>
<feature type="non-terminal residue" evidence="2">
    <location>
        <position position="272"/>
    </location>
</feature>
<accession>A0A382FYW0</accession>
<protein>
    <recommendedName>
        <fullName evidence="1">Methyltransferase putative zinc binding domain-containing protein</fullName>
    </recommendedName>
</protein>
<evidence type="ECO:0000259" key="1">
    <source>
        <dbReference type="Pfam" id="PF08421"/>
    </source>
</evidence>
<dbReference type="Gene3D" id="6.20.50.110">
    <property type="entry name" value="Methyltransferase, zinc-binding domain"/>
    <property type="match status" value="1"/>
</dbReference>
<dbReference type="EMBL" id="UINC01052453">
    <property type="protein sequence ID" value="SVB67799.1"/>
    <property type="molecule type" value="Genomic_DNA"/>
</dbReference>
<dbReference type="PANTHER" id="PTHR43861">
    <property type="entry name" value="TRANS-ACONITATE 2-METHYLTRANSFERASE-RELATED"/>
    <property type="match status" value="1"/>
</dbReference>
<reference evidence="2" key="1">
    <citation type="submission" date="2018-05" db="EMBL/GenBank/DDBJ databases">
        <authorList>
            <person name="Lanie J.A."/>
            <person name="Ng W.-L."/>
            <person name="Kazmierczak K.M."/>
            <person name="Andrzejewski T.M."/>
            <person name="Davidsen T.M."/>
            <person name="Wayne K.J."/>
            <person name="Tettelin H."/>
            <person name="Glass J.I."/>
            <person name="Rusch D."/>
            <person name="Podicherti R."/>
            <person name="Tsui H.-C.T."/>
            <person name="Winkler M.E."/>
        </authorList>
    </citation>
    <scope>NUCLEOTIDE SEQUENCE</scope>
</reference>